<name>A0A383VP11_TETOB</name>
<evidence type="ECO:0000313" key="1">
    <source>
        <dbReference type="EMBL" id="SZX66474.1"/>
    </source>
</evidence>
<evidence type="ECO:0000313" key="2">
    <source>
        <dbReference type="Proteomes" id="UP000256970"/>
    </source>
</evidence>
<dbReference type="Proteomes" id="UP000256970">
    <property type="component" value="Unassembled WGS sequence"/>
</dbReference>
<dbReference type="AlphaFoldDB" id="A0A383VP11"/>
<proteinExistence type="predicted"/>
<keyword evidence="2" id="KW-1185">Reference proteome</keyword>
<reference evidence="1 2" key="1">
    <citation type="submission" date="2016-10" db="EMBL/GenBank/DDBJ databases">
        <authorList>
            <person name="Cai Z."/>
        </authorList>
    </citation>
    <scope>NUCLEOTIDE SEQUENCE [LARGE SCALE GENOMIC DNA]</scope>
</reference>
<dbReference type="EMBL" id="FNXT01000702">
    <property type="protein sequence ID" value="SZX66474.1"/>
    <property type="molecule type" value="Genomic_DNA"/>
</dbReference>
<sequence length="811" mass="79929">MLGRAPQRNSHLELRACLQPSCQALLWIVLASLARLAASRQLAQAPWEEPPPAVLPVDPANKTVYVNATVYAPKAAFPAGQALANAIASYPNPKFDNPNGWRFKTISNASIVLGTQFPAGIARLQSISNAKLAPAIALSGANVESPGATGILARTRANAYPGLQYGATLAKSDYRAVSTAPFEPTNKLTNPVVVFMAQDVSAGQGQAVNLINVDAEGKNLVVGDARGETRSGRWYMAPGNAIMGSRFNLKGSQTAVFSRNRARANFGSSTSGVLHMLSSEGLIPREHLRNGLRRDAYFLVDTGSIARADNRAFTDVGAAQAGNIQLVKSANAGSTTVGLAQARTAVGNSVAGGLNVAYAENGDIYLGDYWDELSNPGNAVVATNYGRGSSQAGQVNIGLSLNRDIRIGGTVAATAVQGSATAGAFELGNGYGEVELDQDVTAVTSEYTASAGNVGVAVAQQRGAVVTNTIAKTDIGPALSYGISTSVVGVQNSAVSSTTATTATGPAASLSASQAVGGVASESQGASLAKTTTGNALSVGSAFSGSALQGRGVATSTGITSDGTALSTGWSGVVSANSDASAASSAVSGTGNAGSVAQAYGLGVLEGKATTASSAGTTAGSVASGALSAAVGLIQAQSTAASSGQTRDGNAQSLAGALSLAGVNSVARATSSGATPTGDVQSRAAAAGLGLFHGEANAISAAGTGCIDCVSDAVANAFSSGLVADSTAAATADSPVNPGNALANAVAVGLISRTSNGGSSRVAVGPGQALAGSLAVSLPPGGTQAIQAAIRAANPAAAAAAAASARRPPPA</sequence>
<organism evidence="1 2">
    <name type="scientific">Tetradesmus obliquus</name>
    <name type="common">Green alga</name>
    <name type="synonym">Acutodesmus obliquus</name>
    <dbReference type="NCBI Taxonomy" id="3088"/>
    <lineage>
        <taxon>Eukaryota</taxon>
        <taxon>Viridiplantae</taxon>
        <taxon>Chlorophyta</taxon>
        <taxon>core chlorophytes</taxon>
        <taxon>Chlorophyceae</taxon>
        <taxon>CS clade</taxon>
        <taxon>Sphaeropleales</taxon>
        <taxon>Scenedesmaceae</taxon>
        <taxon>Tetradesmus</taxon>
    </lineage>
</organism>
<accession>A0A383VP11</accession>
<protein>
    <submittedName>
        <fullName evidence="1">Uncharacterized protein</fullName>
    </submittedName>
</protein>
<gene>
    <name evidence="1" type="ORF">BQ4739_LOCUS6885</name>
</gene>